<dbReference type="EMBL" id="DP000011">
    <property type="protein sequence ID" value="ABA97900.1"/>
    <property type="molecule type" value="Genomic_DNA"/>
</dbReference>
<dbReference type="InterPro" id="IPR008552">
    <property type="entry name" value="DUF834"/>
</dbReference>
<feature type="domain" description="DUF834" evidence="2">
    <location>
        <begin position="23"/>
        <end position="71"/>
    </location>
</feature>
<feature type="region of interest" description="Disordered" evidence="1">
    <location>
        <begin position="63"/>
        <end position="87"/>
    </location>
</feature>
<name>Q2QSW9_ORYSJ</name>
<proteinExistence type="predicted"/>
<reference evidence="3" key="2">
    <citation type="submission" date="2005-04" db="EMBL/GenBank/DDBJ databases">
        <authorList>
            <person name="Buell C.R."/>
            <person name="Wing R.A."/>
            <person name="McCombie W.A."/>
            <person name="Ouyang S."/>
        </authorList>
    </citation>
    <scope>NUCLEOTIDE SEQUENCE</scope>
</reference>
<sequence length="167" mass="18704">MAGDGSDGTEWRRPRRWRGAAGPAAGGGEAWIHIGEVLPEVFGVEEVEAGLLLLLANPTAAATTKGDDHSDYMGLLERRPEGSRRKKERLNREIGKNFHRNFWGFLGEKEEEIERIPFPQLIWKKEQRGGRIGGRRRRHCARAGELGLCPEVEVEEGAGRKTDFYVG</sequence>
<reference evidence="3" key="3">
    <citation type="submission" date="2006-01" db="EMBL/GenBank/DDBJ databases">
        <authorList>
            <person name="Buell R."/>
        </authorList>
    </citation>
    <scope>NUCLEOTIDE SEQUENCE</scope>
</reference>
<feature type="compositionally biased region" description="Basic and acidic residues" evidence="1">
    <location>
        <begin position="65"/>
        <end position="83"/>
    </location>
</feature>
<organism evidence="3">
    <name type="scientific">Oryza sativa subsp. japonica</name>
    <name type="common">Rice</name>
    <dbReference type="NCBI Taxonomy" id="39947"/>
    <lineage>
        <taxon>Eukaryota</taxon>
        <taxon>Viridiplantae</taxon>
        <taxon>Streptophyta</taxon>
        <taxon>Embryophyta</taxon>
        <taxon>Tracheophyta</taxon>
        <taxon>Spermatophyta</taxon>
        <taxon>Magnoliopsida</taxon>
        <taxon>Liliopsida</taxon>
        <taxon>Poales</taxon>
        <taxon>Poaceae</taxon>
        <taxon>BOP clade</taxon>
        <taxon>Oryzoideae</taxon>
        <taxon>Oryzeae</taxon>
        <taxon>Oryzinae</taxon>
        <taxon>Oryza</taxon>
        <taxon>Oryza sativa</taxon>
    </lineage>
</organism>
<evidence type="ECO:0000313" key="3">
    <source>
        <dbReference type="EMBL" id="ABA97900.1"/>
    </source>
</evidence>
<gene>
    <name evidence="3" type="ordered locus">LOC_Os12g22660</name>
</gene>
<protein>
    <recommendedName>
        <fullName evidence="2">DUF834 domain-containing protein</fullName>
    </recommendedName>
</protein>
<reference evidence="3" key="1">
    <citation type="journal article" date="2005" name="BMC Biol.">
        <title>The sequence of rice chromosomes 11 and 12, rich in disease resistance genes and recent gene duplications.</title>
        <authorList>
            <consortium name="The rice chromosomes 11 and 12 sequencing consortia"/>
        </authorList>
    </citation>
    <scope>NUCLEOTIDE SEQUENCE [LARGE SCALE GENOMIC DNA]</scope>
</reference>
<feature type="region of interest" description="Disordered" evidence="1">
    <location>
        <begin position="1"/>
        <end position="26"/>
    </location>
</feature>
<evidence type="ECO:0000256" key="1">
    <source>
        <dbReference type="SAM" id="MobiDB-lite"/>
    </source>
</evidence>
<dbReference type="Pfam" id="PF05754">
    <property type="entry name" value="DUF834"/>
    <property type="match status" value="1"/>
</dbReference>
<accession>Q2QSW9</accession>
<evidence type="ECO:0000259" key="2">
    <source>
        <dbReference type="Pfam" id="PF05754"/>
    </source>
</evidence>
<dbReference type="AlphaFoldDB" id="Q2QSW9"/>